<name>A0A2K8PME7_STRLA</name>
<keyword evidence="1" id="KW-0175">Coiled coil</keyword>
<reference evidence="3 4" key="1">
    <citation type="submission" date="2017-11" db="EMBL/GenBank/DDBJ databases">
        <title>Complete genome sequence of Streptomyces lavendulae subsp. lavendulae CCM 3239 (formerly 'Streptomyces aureofaciens CCM 3239'), the producer of the angucycline-type antibiotic auricin.</title>
        <authorList>
            <person name="Busche T."/>
            <person name="Novakova R."/>
            <person name="Al'Dilaimi A."/>
            <person name="Homerova D."/>
            <person name="Feckova L."/>
            <person name="Rezuchova B."/>
            <person name="Mingyar E."/>
            <person name="Csolleiova D."/>
            <person name="Bekeova C."/>
            <person name="Winkler A."/>
            <person name="Sevcikova B."/>
            <person name="Kalinowski J."/>
            <person name="Kormanec J."/>
            <person name="Ruckert C."/>
        </authorList>
    </citation>
    <scope>NUCLEOTIDE SEQUENCE [LARGE SCALE GENOMIC DNA]</scope>
    <source>
        <strain evidence="3 4">CCM 3239</strain>
    </source>
</reference>
<keyword evidence="4" id="KW-1185">Reference proteome</keyword>
<feature type="coiled-coil region" evidence="1">
    <location>
        <begin position="127"/>
        <end position="210"/>
    </location>
</feature>
<sequence>MSEQPSSPHGAQSLQRLGSLKGLNPEEAAFAQHLRDLREDLGMSSTEIVTWLKKNEPEAAVDATRLSRFLSGANLPQPPLLPALHRLLAERGAADPERVREGWNRLYAAAQTKGPLFAREYKEQALRIALEEERVRTAQELAGLREEIAREREHRERLEGGLADVFDQPSGTPEQVRDLEEELEGVTLRIEELEDLVRQHEALLRLQRSDAERAGQALRETSAEIDVWRGTATPWTDGPEAIARAVAAFRDEGEDEQADGLLSLAARDLPVAALPELYDAFTTIGRPLEPNRLSHAISTQRRAKDLLELTRPKVPVSVDPGVEPVMVFTSWAPEVLNAAGRWAPAGELILLTRLLAETGRVNHRQHLVAGLKQRTADLDEIASSGAFHPSNLPETTTSFSETGRGPDPAGSKRRWFRT</sequence>
<evidence type="ECO:0000313" key="4">
    <source>
        <dbReference type="Proteomes" id="UP000231791"/>
    </source>
</evidence>
<dbReference type="Proteomes" id="UP000231791">
    <property type="component" value="Chromosome"/>
</dbReference>
<evidence type="ECO:0000256" key="1">
    <source>
        <dbReference type="SAM" id="Coils"/>
    </source>
</evidence>
<dbReference type="AlphaFoldDB" id="A0A2K8PME7"/>
<dbReference type="KEGG" id="slx:SLAV_27345"/>
<protein>
    <submittedName>
        <fullName evidence="3">Uncharacterized protein</fullName>
    </submittedName>
</protein>
<accession>A0A2K8PME7</accession>
<evidence type="ECO:0000256" key="2">
    <source>
        <dbReference type="SAM" id="MobiDB-lite"/>
    </source>
</evidence>
<dbReference type="GeneID" id="49386477"/>
<evidence type="ECO:0000313" key="3">
    <source>
        <dbReference type="EMBL" id="ATZ27260.1"/>
    </source>
</evidence>
<dbReference type="RefSeq" id="WP_158740601.1">
    <property type="nucleotide sequence ID" value="NZ_CP024985.1"/>
</dbReference>
<gene>
    <name evidence="3" type="ORF">SLAV_27345</name>
</gene>
<feature type="compositionally biased region" description="Polar residues" evidence="2">
    <location>
        <begin position="392"/>
        <end position="401"/>
    </location>
</feature>
<organism evidence="3 4">
    <name type="scientific">Streptomyces lavendulae subsp. lavendulae</name>
    <dbReference type="NCBI Taxonomy" id="58340"/>
    <lineage>
        <taxon>Bacteria</taxon>
        <taxon>Bacillati</taxon>
        <taxon>Actinomycetota</taxon>
        <taxon>Actinomycetes</taxon>
        <taxon>Kitasatosporales</taxon>
        <taxon>Streptomycetaceae</taxon>
        <taxon>Streptomyces</taxon>
    </lineage>
</organism>
<feature type="region of interest" description="Disordered" evidence="2">
    <location>
        <begin position="383"/>
        <end position="418"/>
    </location>
</feature>
<proteinExistence type="predicted"/>
<dbReference type="EMBL" id="CP024985">
    <property type="protein sequence ID" value="ATZ27260.1"/>
    <property type="molecule type" value="Genomic_DNA"/>
</dbReference>